<protein>
    <recommendedName>
        <fullName evidence="2 5">Basal-body rod modification protein FlgD</fullName>
    </recommendedName>
</protein>
<name>A0A857C5W4_9HYPH</name>
<dbReference type="Proteomes" id="UP000435648">
    <property type="component" value="Chromosome"/>
</dbReference>
<keyword evidence="7" id="KW-0969">Cilium</keyword>
<evidence type="ECO:0000256" key="2">
    <source>
        <dbReference type="ARBA" id="ARBA00016013"/>
    </source>
</evidence>
<evidence type="ECO:0000256" key="3">
    <source>
        <dbReference type="ARBA" id="ARBA00022795"/>
    </source>
</evidence>
<keyword evidence="3 5" id="KW-1005">Bacterial flagellum biogenesis</keyword>
<evidence type="ECO:0000256" key="1">
    <source>
        <dbReference type="ARBA" id="ARBA00010577"/>
    </source>
</evidence>
<dbReference type="Gene3D" id="2.60.40.4070">
    <property type="match status" value="1"/>
</dbReference>
<evidence type="ECO:0000313" key="8">
    <source>
        <dbReference type="Proteomes" id="UP000435648"/>
    </source>
</evidence>
<comment type="similarity">
    <text evidence="1 5">Belongs to the FlgD family.</text>
</comment>
<dbReference type="AlphaFoldDB" id="A0A857C5W4"/>
<evidence type="ECO:0000256" key="5">
    <source>
        <dbReference type="RuleBase" id="RU362076"/>
    </source>
</evidence>
<dbReference type="Pfam" id="PF03963">
    <property type="entry name" value="FlgD"/>
    <property type="match status" value="1"/>
</dbReference>
<reference evidence="7 8" key="1">
    <citation type="submission" date="2019-12" db="EMBL/GenBank/DDBJ databases">
        <title>The genome of Stappia indica PHM037.</title>
        <authorList>
            <person name="Kacar D."/>
            <person name="Galan B."/>
            <person name="Canedo L."/>
            <person name="Rodriguez P."/>
            <person name="de la Calle F."/>
            <person name="Garcia J.L."/>
        </authorList>
    </citation>
    <scope>NUCLEOTIDE SEQUENCE [LARGE SCALE GENOMIC DNA]</scope>
    <source>
        <strain evidence="7 8">PHM037</strain>
    </source>
</reference>
<dbReference type="OrthoDB" id="9785233at2"/>
<dbReference type="Gene3D" id="2.30.30.910">
    <property type="match status" value="1"/>
</dbReference>
<dbReference type="InterPro" id="IPR005648">
    <property type="entry name" value="FlgD"/>
</dbReference>
<gene>
    <name evidence="7" type="ORF">GH266_07780</name>
</gene>
<dbReference type="KEGG" id="siw:GH266_07780"/>
<dbReference type="GO" id="GO:0044781">
    <property type="term" value="P:bacterial-type flagellum organization"/>
    <property type="evidence" value="ECO:0007669"/>
    <property type="project" value="UniProtKB-UniRule"/>
</dbReference>
<evidence type="ECO:0000256" key="4">
    <source>
        <dbReference type="ARBA" id="ARBA00024746"/>
    </source>
</evidence>
<comment type="function">
    <text evidence="4 5">Required for flagellar hook formation. May act as a scaffolding protein.</text>
</comment>
<dbReference type="RefSeq" id="WP_158193384.1">
    <property type="nucleotide sequence ID" value="NZ_CP046908.1"/>
</dbReference>
<dbReference type="InterPro" id="IPR025965">
    <property type="entry name" value="FlgD/Vpr_Ig-like"/>
</dbReference>
<keyword evidence="7" id="KW-0282">Flagellum</keyword>
<organism evidence="7 8">
    <name type="scientific">Stappia indica</name>
    <dbReference type="NCBI Taxonomy" id="538381"/>
    <lineage>
        <taxon>Bacteria</taxon>
        <taxon>Pseudomonadati</taxon>
        <taxon>Pseudomonadota</taxon>
        <taxon>Alphaproteobacteria</taxon>
        <taxon>Hyphomicrobiales</taxon>
        <taxon>Stappiaceae</taxon>
        <taxon>Stappia</taxon>
    </lineage>
</organism>
<keyword evidence="7" id="KW-0966">Cell projection</keyword>
<evidence type="ECO:0000259" key="6">
    <source>
        <dbReference type="Pfam" id="PF13860"/>
    </source>
</evidence>
<evidence type="ECO:0000313" key="7">
    <source>
        <dbReference type="EMBL" id="QGZ34416.1"/>
    </source>
</evidence>
<dbReference type="EMBL" id="CP046908">
    <property type="protein sequence ID" value="QGZ34416.1"/>
    <property type="molecule type" value="Genomic_DNA"/>
</dbReference>
<sequence>MTTSSISGSGTSGGATTSSSLTALSNNYELFLSILTTQIQNQDPLNPMESAQYTEQLVQYSSVEQQIKTNDQLGDLLSVMAATTASGYVSYLGTNVTASGNTTSLKDGEAEWTYDTPEAGKARVEVRNNLGAVVFAEDADLSYGRNSYSWDGRTTAGSTAPEGEYTISIARYDANNRPTVPVATEISGTVDGIEFTSSGAVLQIGGVYVSAGSVLSVNRN</sequence>
<dbReference type="Pfam" id="PF13860">
    <property type="entry name" value="FlgD_ig"/>
    <property type="match status" value="1"/>
</dbReference>
<feature type="domain" description="FlgD/Vpr Ig-like" evidence="6">
    <location>
        <begin position="100"/>
        <end position="172"/>
    </location>
</feature>
<proteinExistence type="inferred from homology"/>
<accession>A0A857C5W4</accession>